<protein>
    <submittedName>
        <fullName evidence="2">YdcF family protein</fullName>
    </submittedName>
</protein>
<feature type="domain" description="DUF218" evidence="1">
    <location>
        <begin position="5"/>
        <end position="142"/>
    </location>
</feature>
<reference evidence="2 3" key="1">
    <citation type="submission" date="2020-09" db="EMBL/GenBank/DDBJ databases">
        <title>Sinomicrobium weinanense sp. nov., a halophilic bacteria isolated from saline-alkali soil.</title>
        <authorList>
            <person name="Wu P."/>
            <person name="Ren H."/>
            <person name="Mei Y."/>
            <person name="Liang Y."/>
            <person name="Chen Z."/>
        </authorList>
    </citation>
    <scope>NUCLEOTIDE SEQUENCE [LARGE SCALE GENOMIC DNA]</scope>
    <source>
        <strain evidence="2 3">FJxs</strain>
    </source>
</reference>
<dbReference type="InterPro" id="IPR014729">
    <property type="entry name" value="Rossmann-like_a/b/a_fold"/>
</dbReference>
<dbReference type="EMBL" id="JACVDC010000014">
    <property type="protein sequence ID" value="MBC9795717.1"/>
    <property type="molecule type" value="Genomic_DNA"/>
</dbReference>
<gene>
    <name evidence="2" type="ORF">IBL28_07055</name>
</gene>
<dbReference type="Pfam" id="PF02698">
    <property type="entry name" value="DUF218"/>
    <property type="match status" value="1"/>
</dbReference>
<sequence>MKNLILLLGAPNDEKGNLSPIAIDRSKCAYNLYVNNNNMSFLCTGGFGEHFNKTNKPHAHYAKEFLIRMGVKENEFLPFVLSENTYEDFTKSKKMIEEIAPDVLFIVSSDFHMERVRLIHDKILGYPNVIFLAAGSTLSSEELLPLREHEKNAVRRLKQAGLEL</sequence>
<dbReference type="AlphaFoldDB" id="A0A926JR21"/>
<accession>A0A926JR21</accession>
<comment type="caution">
    <text evidence="2">The sequence shown here is derived from an EMBL/GenBank/DDBJ whole genome shotgun (WGS) entry which is preliminary data.</text>
</comment>
<dbReference type="Proteomes" id="UP000653730">
    <property type="component" value="Unassembled WGS sequence"/>
</dbReference>
<dbReference type="RefSeq" id="WP_187964866.1">
    <property type="nucleotide sequence ID" value="NZ_JACVDC010000014.1"/>
</dbReference>
<dbReference type="CDD" id="cd06259">
    <property type="entry name" value="YdcF-like"/>
    <property type="match status" value="1"/>
</dbReference>
<keyword evidence="3" id="KW-1185">Reference proteome</keyword>
<proteinExistence type="predicted"/>
<evidence type="ECO:0000313" key="3">
    <source>
        <dbReference type="Proteomes" id="UP000653730"/>
    </source>
</evidence>
<evidence type="ECO:0000259" key="1">
    <source>
        <dbReference type="Pfam" id="PF02698"/>
    </source>
</evidence>
<evidence type="ECO:0000313" key="2">
    <source>
        <dbReference type="EMBL" id="MBC9795717.1"/>
    </source>
</evidence>
<organism evidence="2 3">
    <name type="scientific">Sinomicrobium weinanense</name>
    <dbReference type="NCBI Taxonomy" id="2842200"/>
    <lineage>
        <taxon>Bacteria</taxon>
        <taxon>Pseudomonadati</taxon>
        <taxon>Bacteroidota</taxon>
        <taxon>Flavobacteriia</taxon>
        <taxon>Flavobacteriales</taxon>
        <taxon>Flavobacteriaceae</taxon>
        <taxon>Sinomicrobium</taxon>
    </lineage>
</organism>
<dbReference type="InterPro" id="IPR003848">
    <property type="entry name" value="DUF218"/>
</dbReference>
<name>A0A926JR21_9FLAO</name>
<dbReference type="Gene3D" id="3.40.50.620">
    <property type="entry name" value="HUPs"/>
    <property type="match status" value="1"/>
</dbReference>